<name>A0ABU4RC74_9FLAO</name>
<protein>
    <submittedName>
        <fullName evidence="2">Cbb3-type cytochrome c oxidase subunit I</fullName>
    </submittedName>
</protein>
<gene>
    <name evidence="2" type="ORF">SGQ83_10945</name>
</gene>
<comment type="caution">
    <text evidence="2">The sequence shown here is derived from an EMBL/GenBank/DDBJ whole genome shotgun (WGS) entry which is preliminary data.</text>
</comment>
<organism evidence="2 3">
    <name type="scientific">Flavobacterium cupriresistens</name>
    <dbReference type="NCBI Taxonomy" id="2893885"/>
    <lineage>
        <taxon>Bacteria</taxon>
        <taxon>Pseudomonadati</taxon>
        <taxon>Bacteroidota</taxon>
        <taxon>Flavobacteriia</taxon>
        <taxon>Flavobacteriales</taxon>
        <taxon>Flavobacteriaceae</taxon>
        <taxon>Flavobacterium</taxon>
    </lineage>
</organism>
<evidence type="ECO:0000313" key="2">
    <source>
        <dbReference type="EMBL" id="MDX6189866.1"/>
    </source>
</evidence>
<evidence type="ECO:0000313" key="3">
    <source>
        <dbReference type="Proteomes" id="UP001273350"/>
    </source>
</evidence>
<keyword evidence="1" id="KW-0472">Membrane</keyword>
<proteinExistence type="predicted"/>
<dbReference type="RefSeq" id="WP_230003042.1">
    <property type="nucleotide sequence ID" value="NZ_CP087134.1"/>
</dbReference>
<feature type="transmembrane region" description="Helical" evidence="1">
    <location>
        <begin position="39"/>
        <end position="65"/>
    </location>
</feature>
<feature type="transmembrane region" description="Helical" evidence="1">
    <location>
        <begin position="9"/>
        <end position="27"/>
    </location>
</feature>
<evidence type="ECO:0000256" key="1">
    <source>
        <dbReference type="SAM" id="Phobius"/>
    </source>
</evidence>
<dbReference type="EMBL" id="JAWXVI010000006">
    <property type="protein sequence ID" value="MDX6189866.1"/>
    <property type="molecule type" value="Genomic_DNA"/>
</dbReference>
<sequence length="150" mass="17162">MEYIQKNPYFIFLTLIVIFLAIGFLNAEETLDINIHDTYYVISYLHFAVLLSVIYTFLAILYFALIKLKFPLIKWQISTHVIVSVGGLLLIWIFSQLKREMAPGDIESYTAGMTFNDKMLLGIFITVLTMVATQLVFVINVIQALVKGRS</sequence>
<dbReference type="Proteomes" id="UP001273350">
    <property type="component" value="Unassembled WGS sequence"/>
</dbReference>
<keyword evidence="1" id="KW-0812">Transmembrane</keyword>
<dbReference type="Gene3D" id="1.20.210.10">
    <property type="entry name" value="Cytochrome c oxidase-like, subunit I domain"/>
    <property type="match status" value="1"/>
</dbReference>
<reference evidence="2 3" key="1">
    <citation type="submission" date="2023-11" db="EMBL/GenBank/DDBJ databases">
        <title>Unpublished Manusciprt.</title>
        <authorList>
            <person name="Saticioglu I.B."/>
            <person name="Ay H."/>
            <person name="Ajmi N."/>
            <person name="Altun S."/>
            <person name="Duman M."/>
        </authorList>
    </citation>
    <scope>NUCLEOTIDE SEQUENCE [LARGE SCALE GENOMIC DNA]</scope>
    <source>
        <strain evidence="2 3">Fl-318</strain>
    </source>
</reference>
<feature type="transmembrane region" description="Helical" evidence="1">
    <location>
        <begin position="77"/>
        <end position="95"/>
    </location>
</feature>
<keyword evidence="1" id="KW-1133">Transmembrane helix</keyword>
<feature type="transmembrane region" description="Helical" evidence="1">
    <location>
        <begin position="119"/>
        <end position="146"/>
    </location>
</feature>
<dbReference type="SUPFAM" id="SSF81442">
    <property type="entry name" value="Cytochrome c oxidase subunit I-like"/>
    <property type="match status" value="1"/>
</dbReference>
<dbReference type="InterPro" id="IPR036927">
    <property type="entry name" value="Cyt_c_oxase-like_su1_sf"/>
</dbReference>
<keyword evidence="3" id="KW-1185">Reference proteome</keyword>
<accession>A0ABU4RC74</accession>